<accession>A0ABP3FK66</accession>
<feature type="domain" description="PucR C-terminal helix-turn-helix" evidence="2">
    <location>
        <begin position="406"/>
        <end position="464"/>
    </location>
</feature>
<sequence length="465" mass="49597">MPDDLVRACRRHGLPLLAVRPETSFAAVTELVLGRLHRRDTGTLAAVVERHRRMLADRSAPASVLELLRQDLGHDVRVLSPAGRQIAGAGPALRAGTARALAARYLAARRSDAAAPHRVTVGNRLHSLLPVPDGATAGPRAGAEYAAELGDWLLAVEADTSAWPVHEARLLDRVVEVLADARSAHERDKAALHDLAGRALDLMRSPIPAEEIPVRLSATAQAVVSGVSTWKRCQFVVAGGRWNGGRPVPAAALRALLEEALIQPDGPVPVTAQDIAGTVDGEHAVLLVLVPEAPSPLPGPALDAGALQQRLGAVLGRWLGPAESVSVGLGAPADEPGNARRALEQARHALRIAHDTPERVAVRGADDLTAHILTLLPLIPAEARRAFAARLLGPLREHDRRHRTDLLATLEAFLDCDASWTACAARLHLHVNSLRHRIARIEQLTGRDLALLETRLDFLAALKAG</sequence>
<dbReference type="EMBL" id="BAAABV010000028">
    <property type="protein sequence ID" value="GAA0318040.1"/>
    <property type="molecule type" value="Genomic_DNA"/>
</dbReference>
<comment type="similarity">
    <text evidence="1">Belongs to the CdaR family.</text>
</comment>
<dbReference type="PANTHER" id="PTHR33744:SF17">
    <property type="entry name" value="CONSERVED PROTEIN"/>
    <property type="match status" value="1"/>
</dbReference>
<evidence type="ECO:0000313" key="4">
    <source>
        <dbReference type="EMBL" id="GAA0318040.1"/>
    </source>
</evidence>
<evidence type="ECO:0000313" key="5">
    <source>
        <dbReference type="Proteomes" id="UP001501867"/>
    </source>
</evidence>
<dbReference type="Proteomes" id="UP001501867">
    <property type="component" value="Unassembled WGS sequence"/>
</dbReference>
<name>A0ABP3FK66_9ACTN</name>
<dbReference type="InterPro" id="IPR025736">
    <property type="entry name" value="PucR_C-HTH_dom"/>
</dbReference>
<dbReference type="RefSeq" id="WP_344167473.1">
    <property type="nucleotide sequence ID" value="NZ_BAAABV010000028.1"/>
</dbReference>
<dbReference type="Pfam" id="PF13556">
    <property type="entry name" value="HTH_30"/>
    <property type="match status" value="1"/>
</dbReference>
<dbReference type="InterPro" id="IPR051448">
    <property type="entry name" value="CdaR-like_regulators"/>
</dbReference>
<keyword evidence="5" id="KW-1185">Reference proteome</keyword>
<proteinExistence type="inferred from homology"/>
<protein>
    <submittedName>
        <fullName evidence="4">PucR family transcriptional regulator ligand-binding domain-containing protein</fullName>
    </submittedName>
</protein>
<dbReference type="PANTHER" id="PTHR33744">
    <property type="entry name" value="CARBOHYDRATE DIACID REGULATOR"/>
    <property type="match status" value="1"/>
</dbReference>
<feature type="domain" description="CdaR GGDEF-like" evidence="3">
    <location>
        <begin position="250"/>
        <end position="352"/>
    </location>
</feature>
<evidence type="ECO:0000259" key="3">
    <source>
        <dbReference type="Pfam" id="PF17853"/>
    </source>
</evidence>
<organism evidence="4 5">
    <name type="scientific">Streptomyces polychromogenes</name>
    <dbReference type="NCBI Taxonomy" id="67342"/>
    <lineage>
        <taxon>Bacteria</taxon>
        <taxon>Bacillati</taxon>
        <taxon>Actinomycetota</taxon>
        <taxon>Actinomycetes</taxon>
        <taxon>Kitasatosporales</taxon>
        <taxon>Streptomycetaceae</taxon>
        <taxon>Streptomyces</taxon>
    </lineage>
</organism>
<evidence type="ECO:0000256" key="1">
    <source>
        <dbReference type="ARBA" id="ARBA00006754"/>
    </source>
</evidence>
<reference evidence="5" key="1">
    <citation type="journal article" date="2019" name="Int. J. Syst. Evol. Microbiol.">
        <title>The Global Catalogue of Microorganisms (GCM) 10K type strain sequencing project: providing services to taxonomists for standard genome sequencing and annotation.</title>
        <authorList>
            <consortium name="The Broad Institute Genomics Platform"/>
            <consortium name="The Broad Institute Genome Sequencing Center for Infectious Disease"/>
            <person name="Wu L."/>
            <person name="Ma J."/>
        </authorList>
    </citation>
    <scope>NUCLEOTIDE SEQUENCE [LARGE SCALE GENOMIC DNA]</scope>
    <source>
        <strain evidence="5">JCM 4505</strain>
    </source>
</reference>
<evidence type="ECO:0000259" key="2">
    <source>
        <dbReference type="Pfam" id="PF13556"/>
    </source>
</evidence>
<dbReference type="Gene3D" id="1.10.10.2840">
    <property type="entry name" value="PucR C-terminal helix-turn-helix domain"/>
    <property type="match status" value="1"/>
</dbReference>
<comment type="caution">
    <text evidence="4">The sequence shown here is derived from an EMBL/GenBank/DDBJ whole genome shotgun (WGS) entry which is preliminary data.</text>
</comment>
<gene>
    <name evidence="4" type="ORF">GCM10010302_66370</name>
</gene>
<dbReference type="Pfam" id="PF17853">
    <property type="entry name" value="GGDEF_2"/>
    <property type="match status" value="1"/>
</dbReference>
<dbReference type="InterPro" id="IPR041522">
    <property type="entry name" value="CdaR_GGDEF"/>
</dbReference>
<dbReference type="InterPro" id="IPR042070">
    <property type="entry name" value="PucR_C-HTH_sf"/>
</dbReference>